<accession>A0A2A2F256</accession>
<reference evidence="4 5" key="1">
    <citation type="submission" date="2017-08" db="EMBL/GenBank/DDBJ databases">
        <title>Halovibrio sewagensis sp. nov., isolated from wastewater of high salinity.</title>
        <authorList>
            <person name="Dong X."/>
            <person name="Zhang G."/>
        </authorList>
    </citation>
    <scope>NUCLEOTIDE SEQUENCE [LARGE SCALE GENOMIC DNA]</scope>
    <source>
        <strain evidence="4 5">YL5-2</strain>
    </source>
</reference>
<organism evidence="4 5">
    <name type="scientific">Halovibrio salipaludis</name>
    <dbReference type="NCBI Taxonomy" id="2032626"/>
    <lineage>
        <taxon>Bacteria</taxon>
        <taxon>Pseudomonadati</taxon>
        <taxon>Pseudomonadota</taxon>
        <taxon>Gammaproteobacteria</taxon>
        <taxon>Oceanospirillales</taxon>
        <taxon>Halomonadaceae</taxon>
        <taxon>Halovibrio</taxon>
    </lineage>
</organism>
<evidence type="ECO:0000313" key="5">
    <source>
        <dbReference type="Proteomes" id="UP000218896"/>
    </source>
</evidence>
<feature type="coiled-coil region" evidence="1">
    <location>
        <begin position="7"/>
        <end position="34"/>
    </location>
</feature>
<evidence type="ECO:0000256" key="2">
    <source>
        <dbReference type="SAM" id="MobiDB-lite"/>
    </source>
</evidence>
<comment type="caution">
    <text evidence="4">The sequence shown here is derived from an EMBL/GenBank/DDBJ whole genome shotgun (WGS) entry which is preliminary data.</text>
</comment>
<evidence type="ECO:0000313" key="4">
    <source>
        <dbReference type="EMBL" id="PAU78682.1"/>
    </source>
</evidence>
<feature type="region of interest" description="Disordered" evidence="2">
    <location>
        <begin position="66"/>
        <end position="106"/>
    </location>
</feature>
<sequence>MGKISTYYEKQKAVKQLQDELQKMEEDKELKKELDFKEELNQLMEKYGKSGKDMLEVLATLDSSVKNKLEQGGGSSSANDGRKKRPLKTYRNPHTGEVVQTRGGNHKTLNAWRKQYGKEEVARWQES</sequence>
<evidence type="ECO:0000256" key="1">
    <source>
        <dbReference type="SAM" id="Coils"/>
    </source>
</evidence>
<feature type="domain" description="MvaT DNA-binding" evidence="3">
    <location>
        <begin position="88"/>
        <end position="124"/>
    </location>
</feature>
<dbReference type="NCBIfam" id="NF041859">
    <property type="entry name" value="silencer_MvaTU"/>
    <property type="match status" value="1"/>
</dbReference>
<gene>
    <name evidence="4" type="ORF">CK501_13420</name>
</gene>
<dbReference type="Proteomes" id="UP000218896">
    <property type="component" value="Unassembled WGS sequence"/>
</dbReference>
<keyword evidence="5" id="KW-1185">Reference proteome</keyword>
<dbReference type="RefSeq" id="WP_095618254.1">
    <property type="nucleotide sequence ID" value="NZ_NSKD01000007.1"/>
</dbReference>
<dbReference type="OrthoDB" id="6367018at2"/>
<evidence type="ECO:0000259" key="3">
    <source>
        <dbReference type="Pfam" id="PF22055"/>
    </source>
</evidence>
<dbReference type="InterPro" id="IPR035616">
    <property type="entry name" value="MvaT_DBD"/>
</dbReference>
<dbReference type="CDD" id="cd16170">
    <property type="entry name" value="MvaT_DBD"/>
    <property type="match status" value="1"/>
</dbReference>
<dbReference type="AlphaFoldDB" id="A0A2A2F256"/>
<protein>
    <submittedName>
        <fullName evidence="4">H-NS histone</fullName>
    </submittedName>
</protein>
<proteinExistence type="predicted"/>
<dbReference type="EMBL" id="NSKD01000007">
    <property type="protein sequence ID" value="PAU78682.1"/>
    <property type="molecule type" value="Genomic_DNA"/>
</dbReference>
<keyword evidence="1" id="KW-0175">Coiled coil</keyword>
<dbReference type="Pfam" id="PF22055">
    <property type="entry name" value="MvaT_DBD"/>
    <property type="match status" value="1"/>
</dbReference>
<name>A0A2A2F256_9GAMM</name>